<comment type="caution">
    <text evidence="2">The sequence shown here is derived from an EMBL/GenBank/DDBJ whole genome shotgun (WGS) entry which is preliminary data.</text>
</comment>
<dbReference type="Pfam" id="PF07023">
    <property type="entry name" value="DUF1315"/>
    <property type="match status" value="1"/>
</dbReference>
<name>A0A3N1NV26_9GAMM</name>
<keyword evidence="3" id="KW-1185">Reference proteome</keyword>
<feature type="region of interest" description="Disordered" evidence="1">
    <location>
        <begin position="55"/>
        <end position="86"/>
    </location>
</feature>
<evidence type="ECO:0000313" key="3">
    <source>
        <dbReference type="Proteomes" id="UP000273643"/>
    </source>
</evidence>
<dbReference type="RefSeq" id="WP_123637263.1">
    <property type="nucleotide sequence ID" value="NZ_RJUK01000001.1"/>
</dbReference>
<dbReference type="InterPro" id="IPR009749">
    <property type="entry name" value="DUF1315"/>
</dbReference>
<dbReference type="Proteomes" id="UP000273643">
    <property type="component" value="Unassembled WGS sequence"/>
</dbReference>
<dbReference type="EMBL" id="RJUK01000001">
    <property type="protein sequence ID" value="ROQ20013.1"/>
    <property type="molecule type" value="Genomic_DNA"/>
</dbReference>
<accession>A0A3N1NV26</accession>
<evidence type="ECO:0000256" key="1">
    <source>
        <dbReference type="SAM" id="MobiDB-lite"/>
    </source>
</evidence>
<sequence length="86" mass="9882">MNYQDLLNSLTPEVYENLKRAVELGKWPDGRVVTPEQRQHCMEAVIAYEHKHLPPEQHTGYIPPKPHTHCGGEGEVAEAEQPLKWK</sequence>
<dbReference type="OrthoDB" id="5616307at2"/>
<organism evidence="2 3">
    <name type="scientific">Marinimicrobium koreense</name>
    <dbReference type="NCBI Taxonomy" id="306545"/>
    <lineage>
        <taxon>Bacteria</taxon>
        <taxon>Pseudomonadati</taxon>
        <taxon>Pseudomonadota</taxon>
        <taxon>Gammaproteobacteria</taxon>
        <taxon>Cellvibrionales</taxon>
        <taxon>Cellvibrionaceae</taxon>
        <taxon>Marinimicrobium</taxon>
    </lineage>
</organism>
<evidence type="ECO:0000313" key="2">
    <source>
        <dbReference type="EMBL" id="ROQ20013.1"/>
    </source>
</evidence>
<evidence type="ECO:0008006" key="4">
    <source>
        <dbReference type="Google" id="ProtNLM"/>
    </source>
</evidence>
<gene>
    <name evidence="2" type="ORF">EDC38_0606</name>
</gene>
<reference evidence="2 3" key="1">
    <citation type="submission" date="2018-11" db="EMBL/GenBank/DDBJ databases">
        <title>Genomic Encyclopedia of Type Strains, Phase IV (KMG-IV): sequencing the most valuable type-strain genomes for metagenomic binning, comparative biology and taxonomic classification.</title>
        <authorList>
            <person name="Goeker M."/>
        </authorList>
    </citation>
    <scope>NUCLEOTIDE SEQUENCE [LARGE SCALE GENOMIC DNA]</scope>
    <source>
        <strain evidence="2 3">DSM 16974</strain>
    </source>
</reference>
<proteinExistence type="predicted"/>
<protein>
    <recommendedName>
        <fullName evidence="4">DUF1315 family protein</fullName>
    </recommendedName>
</protein>
<dbReference type="AlphaFoldDB" id="A0A3N1NV26"/>